<dbReference type="STRING" id="40148.A0A0D9Y7S2"/>
<dbReference type="AlphaFoldDB" id="A0A0D9Y7S2"/>
<keyword evidence="2" id="KW-1185">Reference proteome</keyword>
<dbReference type="Proteomes" id="UP000026961">
    <property type="component" value="Chromosome 1"/>
</dbReference>
<reference evidence="1" key="3">
    <citation type="submission" date="2018-05" db="EMBL/GenBank/DDBJ databases">
        <title>OgluRS3 (Oryza glumaepatula Reference Sequence Version 3).</title>
        <authorList>
            <person name="Zhang J."/>
            <person name="Kudrna D."/>
            <person name="Lee S."/>
            <person name="Talag J."/>
            <person name="Welchert J."/>
            <person name="Wing R.A."/>
        </authorList>
    </citation>
    <scope>NUCLEOTIDE SEQUENCE [LARGE SCALE GENOMIC DNA]</scope>
</reference>
<name>A0A0D9Y7S2_9ORYZ</name>
<reference evidence="1" key="1">
    <citation type="submission" date="2013-08" db="EMBL/GenBank/DDBJ databases">
        <title>Oryza genome evolution.</title>
        <authorList>
            <person name="Wing R.A."/>
            <person name="Panaud O."/>
            <person name="Oliveira A.C."/>
        </authorList>
    </citation>
    <scope>NUCLEOTIDE SEQUENCE</scope>
</reference>
<proteinExistence type="predicted"/>
<accession>A0A0D9Y7S2</accession>
<dbReference type="HOGENOM" id="CLU_1573066_0_0_1"/>
<reference evidence="1" key="2">
    <citation type="submission" date="2015-04" db="UniProtKB">
        <authorList>
            <consortium name="EnsemblPlants"/>
        </authorList>
    </citation>
    <scope>IDENTIFICATION</scope>
</reference>
<protein>
    <submittedName>
        <fullName evidence="1">Uncharacterized protein</fullName>
    </submittedName>
</protein>
<dbReference type="eggNOG" id="KOG0255">
    <property type="taxonomic scope" value="Eukaryota"/>
</dbReference>
<organism evidence="1">
    <name type="scientific">Oryza glumipatula</name>
    <dbReference type="NCBI Taxonomy" id="40148"/>
    <lineage>
        <taxon>Eukaryota</taxon>
        <taxon>Viridiplantae</taxon>
        <taxon>Streptophyta</taxon>
        <taxon>Embryophyta</taxon>
        <taxon>Tracheophyta</taxon>
        <taxon>Spermatophyta</taxon>
        <taxon>Magnoliopsida</taxon>
        <taxon>Liliopsida</taxon>
        <taxon>Poales</taxon>
        <taxon>Poaceae</taxon>
        <taxon>BOP clade</taxon>
        <taxon>Oryzoideae</taxon>
        <taxon>Oryzeae</taxon>
        <taxon>Oryzinae</taxon>
        <taxon>Oryza</taxon>
    </lineage>
</organism>
<evidence type="ECO:0000313" key="1">
    <source>
        <dbReference type="EnsemblPlants" id="OGLUM01G15590.1"/>
    </source>
</evidence>
<sequence>MLLAFAWAFDAQQVFMSVFTDAEPPWHCTGVVDAVAAAAGDSGSSCSSPAASASPCVLPPGTWEWDRPAETSVALNCGGGGPALVSLPASSFFTGNLVVVLPYSLICAPMCDRGCESRMCPCVGPVSAEEHQCALVLVHTQHSGWCKPKSQWTADVRSVCTHMCVHKPRV</sequence>
<dbReference type="Gramene" id="OGLUM01G15590.1">
    <property type="protein sequence ID" value="OGLUM01G15590.1"/>
    <property type="gene ID" value="OGLUM01G15590"/>
</dbReference>
<dbReference type="EnsemblPlants" id="OGLUM01G15590.1">
    <property type="protein sequence ID" value="OGLUM01G15590.1"/>
    <property type="gene ID" value="OGLUM01G15590"/>
</dbReference>
<evidence type="ECO:0000313" key="2">
    <source>
        <dbReference type="Proteomes" id="UP000026961"/>
    </source>
</evidence>